<dbReference type="CDD" id="cd00077">
    <property type="entry name" value="HDc"/>
    <property type="match status" value="1"/>
</dbReference>
<evidence type="ECO:0000313" key="4">
    <source>
        <dbReference type="Proteomes" id="UP000756860"/>
    </source>
</evidence>
<name>A0ABS5S9P5_9BACT</name>
<dbReference type="Gene3D" id="1.10.3210.10">
    <property type="entry name" value="Hypothetical protein af1432"/>
    <property type="match status" value="1"/>
</dbReference>
<dbReference type="SUPFAM" id="SSF109604">
    <property type="entry name" value="HD-domain/PDEase-like"/>
    <property type="match status" value="1"/>
</dbReference>
<accession>A0ABS5S9P5</accession>
<dbReference type="InterPro" id="IPR006674">
    <property type="entry name" value="HD_domain"/>
</dbReference>
<dbReference type="RefSeq" id="WP_214174061.1">
    <property type="nucleotide sequence ID" value="NZ_JAHCVK010000001.1"/>
</dbReference>
<dbReference type="InterPro" id="IPR037522">
    <property type="entry name" value="HD_GYP_dom"/>
</dbReference>
<comment type="caution">
    <text evidence="3">The sequence shown here is derived from an EMBL/GenBank/DDBJ whole genome shotgun (WGS) entry which is preliminary data.</text>
</comment>
<organism evidence="3 4">
    <name type="scientific">Geomobilimonas luticola</name>
    <dbReference type="NCBI Taxonomy" id="1114878"/>
    <lineage>
        <taxon>Bacteria</taxon>
        <taxon>Pseudomonadati</taxon>
        <taxon>Thermodesulfobacteriota</taxon>
        <taxon>Desulfuromonadia</taxon>
        <taxon>Geobacterales</taxon>
        <taxon>Geobacteraceae</taxon>
        <taxon>Geomobilimonas</taxon>
    </lineage>
</organism>
<dbReference type="Pfam" id="PF13487">
    <property type="entry name" value="HD_5"/>
    <property type="match status" value="1"/>
</dbReference>
<evidence type="ECO:0000259" key="2">
    <source>
        <dbReference type="PROSITE" id="PS51832"/>
    </source>
</evidence>
<dbReference type="PROSITE" id="PS51832">
    <property type="entry name" value="HD_GYP"/>
    <property type="match status" value="1"/>
</dbReference>
<dbReference type="PROSITE" id="PS51831">
    <property type="entry name" value="HD"/>
    <property type="match status" value="1"/>
</dbReference>
<keyword evidence="4" id="KW-1185">Reference proteome</keyword>
<evidence type="ECO:0000313" key="3">
    <source>
        <dbReference type="EMBL" id="MBT0652098.1"/>
    </source>
</evidence>
<dbReference type="InterPro" id="IPR003607">
    <property type="entry name" value="HD/PDEase_dom"/>
</dbReference>
<dbReference type="NCBIfam" id="TIGR00277">
    <property type="entry name" value="HDIG"/>
    <property type="match status" value="1"/>
</dbReference>
<sequence length="445" mass="48489">MGTITLQNAQRLVTLISGATKGLHLYPVGHPAIMQPLQEIYAGCQGILATSPEIRMGVIDGILFVEEHLFVTPSPAMTELADRFLEKEISGLTICRGVSREDLGFLISLLAQKGVCGAEMARKLEERQITSIKLKVAEEEAGGALETYGQALDVIRDVIKDIEMGRIPSGGKVIGVVKKLVTLTMQDPTTLLGLSMIKDYDNYTFNHSVNVGVLAMSLTASLGFDQAGIEEAGIAGFLHDVGKTQVDRQILNKPGKLSAAEFDEMKKHPEFGAKIISEMDGVSPQIAQAVLGHHIRNNRLGYPEWARKLPFDTLSEIIAVADCYDAITTLRVYQNPLNPKAALDQMRTLAGSYLDSNMVQRFVEMMGKYPVGTLVRLDNNEIALVVRPNPANQEAPIIKVVINAAGEMVAEPPMLRLVNDAGNRYASIVTVVDPLLKNIDVGRYL</sequence>
<dbReference type="PANTHER" id="PTHR43155:SF2">
    <property type="entry name" value="CYCLIC DI-GMP PHOSPHODIESTERASE PA4108"/>
    <property type="match status" value="1"/>
</dbReference>
<reference evidence="3 4" key="1">
    <citation type="submission" date="2021-05" db="EMBL/GenBank/DDBJ databases">
        <title>The draft genome of Geobacter luticola JCM 17780.</title>
        <authorList>
            <person name="Xu Z."/>
            <person name="Masuda Y."/>
            <person name="Itoh H."/>
            <person name="Senoo K."/>
        </authorList>
    </citation>
    <scope>NUCLEOTIDE SEQUENCE [LARGE SCALE GENOMIC DNA]</scope>
    <source>
        <strain evidence="3 4">JCM 17780</strain>
    </source>
</reference>
<feature type="domain" description="HD-GYP" evidence="2">
    <location>
        <begin position="182"/>
        <end position="378"/>
    </location>
</feature>
<evidence type="ECO:0000259" key="1">
    <source>
        <dbReference type="PROSITE" id="PS51831"/>
    </source>
</evidence>
<dbReference type="EMBL" id="JAHCVK010000001">
    <property type="protein sequence ID" value="MBT0652098.1"/>
    <property type="molecule type" value="Genomic_DNA"/>
</dbReference>
<feature type="domain" description="HD" evidence="1">
    <location>
        <begin position="204"/>
        <end position="327"/>
    </location>
</feature>
<dbReference type="InterPro" id="IPR006675">
    <property type="entry name" value="HDIG_dom"/>
</dbReference>
<dbReference type="PANTHER" id="PTHR43155">
    <property type="entry name" value="CYCLIC DI-GMP PHOSPHODIESTERASE PA4108-RELATED"/>
    <property type="match status" value="1"/>
</dbReference>
<dbReference type="Proteomes" id="UP000756860">
    <property type="component" value="Unassembled WGS sequence"/>
</dbReference>
<protein>
    <submittedName>
        <fullName evidence="3">HD domain-containing protein</fullName>
    </submittedName>
</protein>
<dbReference type="SMART" id="SM00471">
    <property type="entry name" value="HDc"/>
    <property type="match status" value="1"/>
</dbReference>
<proteinExistence type="predicted"/>
<gene>
    <name evidence="3" type="ORF">KI810_03455</name>
</gene>